<protein>
    <recommendedName>
        <fullName evidence="4">SP-RING-type domain-containing protein</fullName>
    </recommendedName>
</protein>
<evidence type="ECO:0008006" key="4">
    <source>
        <dbReference type="Google" id="ProtNLM"/>
    </source>
</evidence>
<dbReference type="Proteomes" id="UP000054524">
    <property type="component" value="Unassembled WGS sequence"/>
</dbReference>
<dbReference type="HOGENOM" id="CLU_1627540_0_0_1"/>
<reference evidence="2 3" key="3">
    <citation type="journal article" date="2014" name="Genome Announc.">
        <title>Genome Sequence of the Microsporidian Species Nematocida sp1 Strain ERTm6 (ATCC PRA-372).</title>
        <authorList>
            <person name="Bakowski M.A."/>
            <person name="Priest M."/>
            <person name="Young S."/>
            <person name="Cuomo C.A."/>
            <person name="Troemel E.R."/>
        </authorList>
    </citation>
    <scope>NUCLEOTIDE SEQUENCE [LARGE SCALE GENOMIC DNA]</scope>
    <source>
        <strain evidence="2 3">ERTm6</strain>
    </source>
</reference>
<organism evidence="1">
    <name type="scientific">Nematocida ausubeli (strain ATCC PRA-371 / ERTm2)</name>
    <name type="common">Nematode killer fungus</name>
    <dbReference type="NCBI Taxonomy" id="1913371"/>
    <lineage>
        <taxon>Eukaryota</taxon>
        <taxon>Fungi</taxon>
        <taxon>Fungi incertae sedis</taxon>
        <taxon>Microsporidia</taxon>
        <taxon>Nematocida</taxon>
    </lineage>
</organism>
<dbReference type="EMBL" id="AKIJ01000002">
    <property type="protein sequence ID" value="KFG26641.1"/>
    <property type="molecule type" value="Genomic_DNA"/>
</dbReference>
<sequence length="163" mass="19083">MGVHRDEIIEKSGSALRILDKETEYLIERLKNSAEQIVTDKTLKELVLLRMLLEDNKDAIEKEEYYRIEANLENRKKIKENREYQIIQAKKSTGILMEETADGNICLITQKEIEEKVEAPCGHVFDKKGLLFLYKSVSKKNKFQCPYVGCKSDWHKLKYKPTE</sequence>
<dbReference type="EMBL" id="JH604633">
    <property type="protein sequence ID" value="EHY66667.1"/>
    <property type="molecule type" value="Genomic_DNA"/>
</dbReference>
<accession>A0A086J3C3</accession>
<dbReference type="SUPFAM" id="SSF57850">
    <property type="entry name" value="RING/U-box"/>
    <property type="match status" value="1"/>
</dbReference>
<dbReference type="OrthoDB" id="26899at2759"/>
<dbReference type="AlphaFoldDB" id="H8Z9N6"/>
<evidence type="ECO:0000313" key="2">
    <source>
        <dbReference type="EMBL" id="KFG26641.1"/>
    </source>
</evidence>
<name>H8Z9N6_NEMA1</name>
<evidence type="ECO:0000313" key="1">
    <source>
        <dbReference type="EMBL" id="EHY66667.1"/>
    </source>
</evidence>
<accession>H8Z9N6</accession>
<dbReference type="Proteomes" id="UP000005622">
    <property type="component" value="Unassembled WGS sequence"/>
</dbReference>
<gene>
    <name evidence="1" type="ORF">NERG_00307</name>
    <name evidence="2" type="ORF">NESG_00792</name>
</gene>
<keyword evidence="3" id="KW-1185">Reference proteome</keyword>
<dbReference type="Gene3D" id="3.30.40.10">
    <property type="entry name" value="Zinc/RING finger domain, C3HC4 (zinc finger)"/>
    <property type="match status" value="1"/>
</dbReference>
<reference evidence="2" key="2">
    <citation type="submission" date="2012-10" db="EMBL/GenBank/DDBJ databases">
        <authorList>
            <consortium name="The Broad Institute Genome Sequencing Platform"/>
            <consortium name="The Broad Institute Genome Sequencing Center for Infectious Disease"/>
            <person name="Cuomo C."/>
            <person name="Troemel E."/>
            <person name="Walker B."/>
            <person name="Young S.K."/>
            <person name="Zeng Q."/>
            <person name="Gargeya S."/>
            <person name="Fitzgerald M."/>
            <person name="Haas B."/>
            <person name="Abouelleil A."/>
            <person name="Alvarado L."/>
            <person name="Arachchi H.M."/>
            <person name="Berlin A.M."/>
            <person name="Chapman S.B."/>
            <person name="Goldberg J."/>
            <person name="Griggs A."/>
            <person name="Gujja S."/>
            <person name="Hansen M."/>
            <person name="Howarth C."/>
            <person name="Imamovic A."/>
            <person name="Larimer J."/>
            <person name="McCowan C."/>
            <person name="Murphy C."/>
            <person name="Neiman D."/>
            <person name="Pearson M."/>
            <person name="Priest M."/>
            <person name="Roberts A."/>
            <person name="Saif S."/>
            <person name="Shea T."/>
            <person name="Sisk P."/>
            <person name="Sykes S."/>
            <person name="Wortman J."/>
            <person name="Nusbaum C."/>
            <person name="Birren B."/>
        </authorList>
    </citation>
    <scope>NUCLEOTIDE SEQUENCE</scope>
    <source>
        <strain evidence="2">ERTm6</strain>
    </source>
</reference>
<dbReference type="InterPro" id="IPR013083">
    <property type="entry name" value="Znf_RING/FYVE/PHD"/>
</dbReference>
<reference evidence="1" key="1">
    <citation type="submission" date="2011-03" db="EMBL/GenBank/DDBJ databases">
        <title>The Genome Sequence of Nematocida sp1 strain ERTm2.</title>
        <authorList>
            <consortium name="The Broad Institute Genome Sequencing Platform"/>
            <consortium name="The Broad Institute Genome Sequencing Center for Infectious Disease"/>
            <person name="Cuomo C."/>
            <person name="Troemel E."/>
            <person name="Young S.K."/>
            <person name="Zeng Q."/>
            <person name="Gargeya S."/>
            <person name="Fitzgerald M."/>
            <person name="Haas B."/>
            <person name="Abouelleil A."/>
            <person name="Alvarado L."/>
            <person name="Arachchi H.M."/>
            <person name="Berlin A."/>
            <person name="Brown A."/>
            <person name="Chapman S.B."/>
            <person name="Chen Z."/>
            <person name="Dunbar C."/>
            <person name="Freedman E."/>
            <person name="Gearin G."/>
            <person name="Gellesch M."/>
            <person name="Goldberg J."/>
            <person name="Griggs A."/>
            <person name="Gujja S."/>
            <person name="Heilman E.R."/>
            <person name="Heiman D."/>
            <person name="Howarth C."/>
            <person name="Larson L."/>
            <person name="Lui A."/>
            <person name="MacDonald P.J.P."/>
            <person name="Mehta T."/>
            <person name="Montmayeur A."/>
            <person name="Murphy C."/>
            <person name="Neiman D."/>
            <person name="Pearson M."/>
            <person name="Priest M."/>
            <person name="Roberts A."/>
            <person name="Saif S."/>
            <person name="Shea T."/>
            <person name="Shenoy N."/>
            <person name="Sisk P."/>
            <person name="Stolte C."/>
            <person name="Sykes S."/>
            <person name="White J."/>
            <person name="Yandava C."/>
            <person name="Wortman J."/>
            <person name="Nusbaum C."/>
            <person name="Birren B."/>
        </authorList>
    </citation>
    <scope>NUCLEOTIDE SEQUENCE</scope>
    <source>
        <strain evidence="1">ERTm2</strain>
    </source>
</reference>
<evidence type="ECO:0000313" key="3">
    <source>
        <dbReference type="Proteomes" id="UP000054524"/>
    </source>
</evidence>
<proteinExistence type="predicted"/>